<dbReference type="InterPro" id="IPR044927">
    <property type="entry name" value="Endonuclea_NS_2"/>
</dbReference>
<feature type="compositionally biased region" description="Low complexity" evidence="1">
    <location>
        <begin position="12"/>
        <end position="23"/>
    </location>
</feature>
<proteinExistence type="predicted"/>
<dbReference type="EMBL" id="FNIM01000004">
    <property type="protein sequence ID" value="SDN45746.1"/>
    <property type="molecule type" value="Genomic_DNA"/>
</dbReference>
<dbReference type="GO" id="GO:0004519">
    <property type="term" value="F:endonuclease activity"/>
    <property type="evidence" value="ECO:0007669"/>
    <property type="project" value="UniProtKB-KW"/>
</dbReference>
<dbReference type="STRING" id="332524.SAMN04487766_1012"/>
<keyword evidence="3" id="KW-0255">Endonuclease</keyword>
<evidence type="ECO:0000259" key="2">
    <source>
        <dbReference type="Pfam" id="PF13930"/>
    </source>
</evidence>
<name>A0A1H0BJD8_9ACTO</name>
<sequence length="359" mass="39784">MSARRDPEDNSSHSTTAAADSTTPHNKTDDAPDPATSHKDGPDGDSTSRHSNDDGDADSHRTRDGESTSDADSPDAKDSPDAGDGKQHYDPDQDAFNQEHRPDIKHNVTVGADSPLAPKTTKPFGDGVDLQPNTCYDVAERGKFYTNEHGEIVHVETESAALRQTWWHHDGSPLNPDLMDPLPNATYTVDGKFHYTTDDWGRTVRVQVDRLDVVEDGLRYRSQSVQERIGHYGDGIAEHTYDGGHTIASKNGGPPEDINEAPMHKDLNRGINGTYPRSYKRFEDQIAGSPGNYRDIDIRIEYDGPPANADSVNRLSDVNPTDRVPTKYRAEWTDGSGMPRSQRFDNRNPQQHDVDIEES</sequence>
<dbReference type="Proteomes" id="UP000198541">
    <property type="component" value="Unassembled WGS sequence"/>
</dbReference>
<dbReference type="AlphaFoldDB" id="A0A1H0BJD8"/>
<dbReference type="Pfam" id="PF13930">
    <property type="entry name" value="Endonuclea_NS_2"/>
    <property type="match status" value="1"/>
</dbReference>
<organism evidence="3 4">
    <name type="scientific">Actinomyces ruminicola</name>
    <dbReference type="NCBI Taxonomy" id="332524"/>
    <lineage>
        <taxon>Bacteria</taxon>
        <taxon>Bacillati</taxon>
        <taxon>Actinomycetota</taxon>
        <taxon>Actinomycetes</taxon>
        <taxon>Actinomycetales</taxon>
        <taxon>Actinomycetaceae</taxon>
        <taxon>Actinomyces</taxon>
    </lineage>
</organism>
<feature type="domain" description="Type VII secretion system protein EssD-like" evidence="2">
    <location>
        <begin position="183"/>
        <end position="313"/>
    </location>
</feature>
<feature type="region of interest" description="Disordered" evidence="1">
    <location>
        <begin position="1"/>
        <end position="127"/>
    </location>
</feature>
<feature type="compositionally biased region" description="Basic and acidic residues" evidence="1">
    <location>
        <begin position="26"/>
        <end position="66"/>
    </location>
</feature>
<keyword evidence="4" id="KW-1185">Reference proteome</keyword>
<feature type="compositionally biased region" description="Basic and acidic residues" evidence="1">
    <location>
        <begin position="342"/>
        <end position="359"/>
    </location>
</feature>
<reference evidence="4" key="1">
    <citation type="submission" date="2016-10" db="EMBL/GenBank/DDBJ databases">
        <authorList>
            <person name="Varghese N."/>
            <person name="Submissions S."/>
        </authorList>
    </citation>
    <scope>NUCLEOTIDE SEQUENCE [LARGE SCALE GENOMIC DNA]</scope>
    <source>
        <strain evidence="4">DSM 27982</strain>
    </source>
</reference>
<feature type="compositionally biased region" description="Basic and acidic residues" evidence="1">
    <location>
        <begin position="1"/>
        <end position="11"/>
    </location>
</feature>
<feature type="compositionally biased region" description="Basic and acidic residues" evidence="1">
    <location>
        <begin position="74"/>
        <end position="106"/>
    </location>
</feature>
<feature type="region of interest" description="Disordered" evidence="1">
    <location>
        <begin position="304"/>
        <end position="359"/>
    </location>
</feature>
<evidence type="ECO:0000313" key="3">
    <source>
        <dbReference type="EMBL" id="SDN45746.1"/>
    </source>
</evidence>
<gene>
    <name evidence="3" type="ORF">SAMN05216355_10475</name>
</gene>
<feature type="compositionally biased region" description="Polar residues" evidence="1">
    <location>
        <begin position="310"/>
        <end position="319"/>
    </location>
</feature>
<protein>
    <submittedName>
        <fullName evidence="3">DNA/RNA non-specific endonuclease</fullName>
    </submittedName>
</protein>
<keyword evidence="3" id="KW-0540">Nuclease</keyword>
<dbReference type="RefSeq" id="WP_092534585.1">
    <property type="nucleotide sequence ID" value="NZ_FNIM01000004.1"/>
</dbReference>
<evidence type="ECO:0000256" key="1">
    <source>
        <dbReference type="SAM" id="MobiDB-lite"/>
    </source>
</evidence>
<evidence type="ECO:0000313" key="4">
    <source>
        <dbReference type="Proteomes" id="UP000198541"/>
    </source>
</evidence>
<accession>A0A1H0BJD8</accession>
<keyword evidence="3" id="KW-0378">Hydrolase</keyword>